<feature type="region of interest" description="Disordered" evidence="3">
    <location>
        <begin position="310"/>
        <end position="432"/>
    </location>
</feature>
<evidence type="ECO:0000256" key="3">
    <source>
        <dbReference type="SAM" id="MobiDB-lite"/>
    </source>
</evidence>
<organism evidence="5 6">
    <name type="scientific">Paenibacillus arenilitoris</name>
    <dbReference type="NCBI Taxonomy" id="2772299"/>
    <lineage>
        <taxon>Bacteria</taxon>
        <taxon>Bacillati</taxon>
        <taxon>Bacillota</taxon>
        <taxon>Bacilli</taxon>
        <taxon>Bacillales</taxon>
        <taxon>Paenibacillaceae</taxon>
        <taxon>Paenibacillus</taxon>
    </lineage>
</organism>
<feature type="compositionally biased region" description="Gly residues" evidence="3">
    <location>
        <begin position="423"/>
        <end position="432"/>
    </location>
</feature>
<dbReference type="GO" id="GO:1990281">
    <property type="term" value="C:efflux pump complex"/>
    <property type="evidence" value="ECO:0007669"/>
    <property type="project" value="TreeGrafter"/>
</dbReference>
<feature type="compositionally biased region" description="Gly residues" evidence="3">
    <location>
        <begin position="397"/>
        <end position="412"/>
    </location>
</feature>
<dbReference type="InterPro" id="IPR006143">
    <property type="entry name" value="RND_pump_MFP"/>
</dbReference>
<dbReference type="Gene3D" id="2.40.30.170">
    <property type="match status" value="1"/>
</dbReference>
<comment type="similarity">
    <text evidence="1">Belongs to the membrane fusion protein (MFP) (TC 8.A.1) family.</text>
</comment>
<dbReference type="Gene3D" id="2.40.50.100">
    <property type="match status" value="1"/>
</dbReference>
<reference evidence="5" key="1">
    <citation type="submission" date="2020-09" db="EMBL/GenBank/DDBJ databases">
        <title>A novel bacterium of genus Paenibacillus, isolated from South China Sea.</title>
        <authorList>
            <person name="Huang H."/>
            <person name="Mo K."/>
            <person name="Hu Y."/>
        </authorList>
    </citation>
    <scope>NUCLEOTIDE SEQUENCE</scope>
    <source>
        <strain evidence="5">IB182493</strain>
    </source>
</reference>
<dbReference type="EMBL" id="JACXIY010000009">
    <property type="protein sequence ID" value="MBD2868374.1"/>
    <property type="molecule type" value="Genomic_DNA"/>
</dbReference>
<evidence type="ECO:0000256" key="2">
    <source>
        <dbReference type="SAM" id="Coils"/>
    </source>
</evidence>
<dbReference type="PANTHER" id="PTHR30469">
    <property type="entry name" value="MULTIDRUG RESISTANCE PROTEIN MDTA"/>
    <property type="match status" value="1"/>
</dbReference>
<feature type="compositionally biased region" description="Low complexity" evidence="3">
    <location>
        <begin position="347"/>
        <end position="357"/>
    </location>
</feature>
<feature type="region of interest" description="Disordered" evidence="3">
    <location>
        <begin position="511"/>
        <end position="531"/>
    </location>
</feature>
<feature type="compositionally biased region" description="Low complexity" evidence="3">
    <location>
        <begin position="310"/>
        <end position="324"/>
    </location>
</feature>
<dbReference type="NCBIfam" id="TIGR01730">
    <property type="entry name" value="RND_mfp"/>
    <property type="match status" value="1"/>
</dbReference>
<dbReference type="PANTHER" id="PTHR30469:SF33">
    <property type="entry name" value="SLR1207 PROTEIN"/>
    <property type="match status" value="1"/>
</dbReference>
<sequence>MKRWAIGVGAVLILAAAGAGAYYYYFAKDAEATSEGAAALTAAATRGSIVKQISGTGAVAANTRETVTAGKSGTIAAVNVKVGDQVKAGQILVTFEAADDYDDQIESIEDNIDRLKEEIEGYQQSYKEATGTENEEAAKQDLQKKMEDAESDIADYEEDLQDIYEKQSEEEKAVTATIDGEVTEMDIEPGDEVQANTTIASIVDYTRLEFVTSVDELDIPSVKVGQAVDITLGAITDRTIGAAVSEIAREGSASNGSSSFEVSILLKDIEGVKAGMSGEAAITIESKEDIVLVPVNAVVAIGNRSFVRVPSAEGGTTGAAAGSGAPPGGRRGGAGGTAPDGGGFPGGEAPSGEAPAGGAQGGGTAPVMGGAAPAGDASTGTGRQAAAEGTAPEGASAAGGDGAQADGTGGEAPAGEGAAAAGGEAGAAAGGRGNMADRLASRIDTLGGELVEVTTGLSDENFVEIVSGLSEGDSVLVPIAQGTPGMGSGTEEQQTQIRGTFPGGGAIGVFPSGGGGGGMGGGNFQRSGGMP</sequence>
<feature type="compositionally biased region" description="Gly residues" evidence="3">
    <location>
        <begin position="325"/>
        <end position="346"/>
    </location>
</feature>
<feature type="compositionally biased region" description="Low complexity" evidence="3">
    <location>
        <begin position="365"/>
        <end position="377"/>
    </location>
</feature>
<protein>
    <submittedName>
        <fullName evidence="5">Efflux RND transporter periplasmic adaptor subunit</fullName>
    </submittedName>
</protein>
<dbReference type="AlphaFoldDB" id="A0A927CIZ1"/>
<feature type="domain" description="Multidrug resistance protein MdtA-like barrel-sandwich hybrid" evidence="4">
    <location>
        <begin position="66"/>
        <end position="203"/>
    </location>
</feature>
<feature type="compositionally biased region" description="Low complexity" evidence="3">
    <location>
        <begin position="413"/>
        <end position="422"/>
    </location>
</feature>
<feature type="compositionally biased region" description="Gly residues" evidence="3">
    <location>
        <begin position="511"/>
        <end position="523"/>
    </location>
</feature>
<dbReference type="InterPro" id="IPR058625">
    <property type="entry name" value="MdtA-like_BSH"/>
</dbReference>
<gene>
    <name evidence="5" type="ORF">IDH41_07290</name>
</gene>
<dbReference type="GO" id="GO:0015562">
    <property type="term" value="F:efflux transmembrane transporter activity"/>
    <property type="evidence" value="ECO:0007669"/>
    <property type="project" value="TreeGrafter"/>
</dbReference>
<keyword evidence="2" id="KW-0175">Coiled coil</keyword>
<dbReference type="Pfam" id="PF25917">
    <property type="entry name" value="BSH_RND"/>
    <property type="match status" value="1"/>
</dbReference>
<feature type="coiled-coil region" evidence="2">
    <location>
        <begin position="98"/>
        <end position="173"/>
    </location>
</feature>
<evidence type="ECO:0000313" key="5">
    <source>
        <dbReference type="EMBL" id="MBD2868374.1"/>
    </source>
</evidence>
<name>A0A927CIZ1_9BACL</name>
<keyword evidence="6" id="KW-1185">Reference proteome</keyword>
<accession>A0A927CIZ1</accession>
<dbReference type="Proteomes" id="UP000632125">
    <property type="component" value="Unassembled WGS sequence"/>
</dbReference>
<comment type="caution">
    <text evidence="5">The sequence shown here is derived from an EMBL/GenBank/DDBJ whole genome shotgun (WGS) entry which is preliminary data.</text>
</comment>
<dbReference type="RefSeq" id="WP_190859625.1">
    <property type="nucleotide sequence ID" value="NZ_JACXIY010000009.1"/>
</dbReference>
<evidence type="ECO:0000313" key="6">
    <source>
        <dbReference type="Proteomes" id="UP000632125"/>
    </source>
</evidence>
<evidence type="ECO:0000256" key="1">
    <source>
        <dbReference type="ARBA" id="ARBA00009477"/>
    </source>
</evidence>
<dbReference type="SUPFAM" id="SSF111369">
    <property type="entry name" value="HlyD-like secretion proteins"/>
    <property type="match status" value="1"/>
</dbReference>
<proteinExistence type="inferred from homology"/>
<evidence type="ECO:0000259" key="4">
    <source>
        <dbReference type="Pfam" id="PF25917"/>
    </source>
</evidence>
<dbReference type="Gene3D" id="2.40.420.20">
    <property type="match status" value="1"/>
</dbReference>